<dbReference type="GO" id="GO:0006825">
    <property type="term" value="P:copper ion transport"/>
    <property type="evidence" value="ECO:0007669"/>
    <property type="project" value="UniProtKB-KW"/>
</dbReference>
<dbReference type="Pfam" id="PF00403">
    <property type="entry name" value="HMA"/>
    <property type="match status" value="1"/>
</dbReference>
<dbReference type="EMBL" id="QKYT01000067">
    <property type="protein sequence ID" value="RIA95147.1"/>
    <property type="molecule type" value="Genomic_DNA"/>
</dbReference>
<organism evidence="9 10">
    <name type="scientific">Glomus cerebriforme</name>
    <dbReference type="NCBI Taxonomy" id="658196"/>
    <lineage>
        <taxon>Eukaryota</taxon>
        <taxon>Fungi</taxon>
        <taxon>Fungi incertae sedis</taxon>
        <taxon>Mucoromycota</taxon>
        <taxon>Glomeromycotina</taxon>
        <taxon>Glomeromycetes</taxon>
        <taxon>Glomerales</taxon>
        <taxon>Glomeraceae</taxon>
        <taxon>Glomus</taxon>
    </lineage>
</organism>
<keyword evidence="3" id="KW-0187">Copper transport</keyword>
<evidence type="ECO:0000313" key="9">
    <source>
        <dbReference type="EMBL" id="RIA95147.1"/>
    </source>
</evidence>
<reference evidence="9 10" key="1">
    <citation type="submission" date="2018-06" db="EMBL/GenBank/DDBJ databases">
        <title>Comparative genomics reveals the genomic features of Rhizophagus irregularis, R. cerebriforme, R. diaphanum and Gigaspora rosea, and their symbiotic lifestyle signature.</title>
        <authorList>
            <person name="Morin E."/>
            <person name="San Clemente H."/>
            <person name="Chen E.C.H."/>
            <person name="De La Providencia I."/>
            <person name="Hainaut M."/>
            <person name="Kuo A."/>
            <person name="Kohler A."/>
            <person name="Murat C."/>
            <person name="Tang N."/>
            <person name="Roy S."/>
            <person name="Loubradou J."/>
            <person name="Henrissat B."/>
            <person name="Grigoriev I.V."/>
            <person name="Corradi N."/>
            <person name="Roux C."/>
            <person name="Martin F.M."/>
        </authorList>
    </citation>
    <scope>NUCLEOTIDE SEQUENCE [LARGE SCALE GENOMIC DNA]</scope>
    <source>
        <strain evidence="9 10">DAOM 227022</strain>
    </source>
</reference>
<dbReference type="PROSITE" id="PS50846">
    <property type="entry name" value="HMA_2"/>
    <property type="match status" value="1"/>
</dbReference>
<dbReference type="OrthoDB" id="689350at2759"/>
<evidence type="ECO:0000313" key="10">
    <source>
        <dbReference type="Proteomes" id="UP000265703"/>
    </source>
</evidence>
<evidence type="ECO:0000256" key="7">
    <source>
        <dbReference type="ARBA" id="ARBA00038171"/>
    </source>
</evidence>
<keyword evidence="5" id="KW-0406">Ion transport</keyword>
<dbReference type="AlphaFoldDB" id="A0A397TFJ9"/>
<evidence type="ECO:0000256" key="5">
    <source>
        <dbReference type="ARBA" id="ARBA00023065"/>
    </source>
</evidence>
<proteinExistence type="inferred from homology"/>
<dbReference type="Proteomes" id="UP000265703">
    <property type="component" value="Unassembled WGS sequence"/>
</dbReference>
<evidence type="ECO:0000256" key="2">
    <source>
        <dbReference type="ARBA" id="ARBA00022723"/>
    </source>
</evidence>
<dbReference type="CDD" id="cd00371">
    <property type="entry name" value="HMA"/>
    <property type="match status" value="1"/>
</dbReference>
<dbReference type="Gene3D" id="3.30.70.100">
    <property type="match status" value="1"/>
</dbReference>
<dbReference type="InterPro" id="IPR006121">
    <property type="entry name" value="HMA_dom"/>
</dbReference>
<keyword evidence="6" id="KW-0143">Chaperone</keyword>
<keyword evidence="1" id="KW-0813">Transport</keyword>
<dbReference type="GO" id="GO:0046872">
    <property type="term" value="F:metal ion binding"/>
    <property type="evidence" value="ECO:0007669"/>
    <property type="project" value="UniProtKB-KW"/>
</dbReference>
<dbReference type="STRING" id="658196.A0A397TFJ9"/>
<dbReference type="GO" id="GO:0005829">
    <property type="term" value="C:cytosol"/>
    <property type="evidence" value="ECO:0007669"/>
    <property type="project" value="TreeGrafter"/>
</dbReference>
<dbReference type="GO" id="GO:0016531">
    <property type="term" value="F:copper chaperone activity"/>
    <property type="evidence" value="ECO:0007669"/>
    <property type="project" value="TreeGrafter"/>
</dbReference>
<evidence type="ECO:0000256" key="1">
    <source>
        <dbReference type="ARBA" id="ARBA00022448"/>
    </source>
</evidence>
<keyword evidence="2" id="KW-0479">Metal-binding</keyword>
<keyword evidence="10" id="KW-1185">Reference proteome</keyword>
<comment type="similarity">
    <text evidence="7">Belongs to the ATX1 family.</text>
</comment>
<evidence type="ECO:0000259" key="8">
    <source>
        <dbReference type="PROSITE" id="PS50846"/>
    </source>
</evidence>
<comment type="caution">
    <text evidence="9">The sequence shown here is derived from an EMBL/GenBank/DDBJ whole genome shotgun (WGS) entry which is preliminary data.</text>
</comment>
<evidence type="ECO:0000256" key="4">
    <source>
        <dbReference type="ARBA" id="ARBA00023008"/>
    </source>
</evidence>
<evidence type="ECO:0000256" key="6">
    <source>
        <dbReference type="ARBA" id="ARBA00023186"/>
    </source>
</evidence>
<sequence>MSETQTYTFEVNPMTCGGCTKSVEKALNNLGGVDDITFDLEKKTVVLKTAKSTEEIIAAIGKVGKTAELK</sequence>
<evidence type="ECO:0000256" key="3">
    <source>
        <dbReference type="ARBA" id="ARBA00022796"/>
    </source>
</evidence>
<accession>A0A397TFJ9</accession>
<name>A0A397TFJ9_9GLOM</name>
<dbReference type="InterPro" id="IPR036163">
    <property type="entry name" value="HMA_dom_sf"/>
</dbReference>
<dbReference type="InterPro" id="IPR051881">
    <property type="entry name" value="Copper_transport_ATOX1-like"/>
</dbReference>
<feature type="domain" description="HMA" evidence="8">
    <location>
        <begin position="5"/>
        <end position="68"/>
    </location>
</feature>
<dbReference type="SUPFAM" id="SSF55008">
    <property type="entry name" value="HMA, heavy metal-associated domain"/>
    <property type="match status" value="1"/>
</dbReference>
<keyword evidence="4" id="KW-0186">Copper</keyword>
<dbReference type="PANTHER" id="PTHR46365">
    <property type="entry name" value="COPPER TRANSPORT PROTEIN ATOX1"/>
    <property type="match status" value="1"/>
</dbReference>
<protein>
    <submittedName>
        <fullName evidence="9">Heavy metal-associated domain-containing protein</fullName>
    </submittedName>
</protein>
<dbReference type="PANTHER" id="PTHR46365:SF1">
    <property type="entry name" value="COPPER TRANSPORT PROTEIN ATOX1"/>
    <property type="match status" value="1"/>
</dbReference>
<gene>
    <name evidence="9" type="ORF">C1645_817121</name>
</gene>